<accession>A0A1I8I0M2</accession>
<dbReference type="SMART" id="SM00248">
    <property type="entry name" value="ANK"/>
    <property type="match status" value="2"/>
</dbReference>
<dbReference type="PANTHER" id="PTHR24198:SF165">
    <property type="entry name" value="ANKYRIN REPEAT-CONTAINING PROTEIN-RELATED"/>
    <property type="match status" value="1"/>
</dbReference>
<sequence length="322" mass="36885">MSFENVSNQEFDRRKFQDLQTEVFRHETKTRNKYCIESQKDKKRKDFVLLNLPPNFADFLRVFYRTWRDIFDAKFLFIEKLRIIDWLGESIIDKNQMFFPSSRMTNLTEFDVFSDKNVNLDLRNLSGFASKKHFPVLKCSFYNPSDNKLQAAPVEIEKFKKFRIDLNLLLGEKRLIIGGKSAIKATLQGKLDVIESSSDAWKILARCVSGGLIETSKALLQKVLEENEDRAPLGDLLMLAADAGQHRLIQHLLEIEVSLDSVTDDDGRTALTRACMTGQVRAAKVLLDHGANALHKDKDGLTSIQLAEKLGHYQIVRLFDGK</sequence>
<evidence type="ECO:0000313" key="5">
    <source>
        <dbReference type="WBParaSite" id="maker-uti_cns_0009053-snap-gene-0.8-mRNA-1"/>
    </source>
</evidence>
<feature type="repeat" description="ANK" evidence="3">
    <location>
        <begin position="266"/>
        <end position="298"/>
    </location>
</feature>
<dbReference type="Pfam" id="PF12796">
    <property type="entry name" value="Ank_2"/>
    <property type="match status" value="1"/>
</dbReference>
<evidence type="ECO:0000256" key="2">
    <source>
        <dbReference type="ARBA" id="ARBA00023043"/>
    </source>
</evidence>
<protein>
    <submittedName>
        <fullName evidence="5">ANK_REP_REGION domain-containing protein</fullName>
    </submittedName>
</protein>
<dbReference type="Gene3D" id="1.25.40.20">
    <property type="entry name" value="Ankyrin repeat-containing domain"/>
    <property type="match status" value="1"/>
</dbReference>
<keyword evidence="2 3" id="KW-0040">ANK repeat</keyword>
<keyword evidence="4" id="KW-1185">Reference proteome</keyword>
<organism evidence="4 5">
    <name type="scientific">Macrostomum lignano</name>
    <dbReference type="NCBI Taxonomy" id="282301"/>
    <lineage>
        <taxon>Eukaryota</taxon>
        <taxon>Metazoa</taxon>
        <taxon>Spiralia</taxon>
        <taxon>Lophotrochozoa</taxon>
        <taxon>Platyhelminthes</taxon>
        <taxon>Rhabditophora</taxon>
        <taxon>Macrostomorpha</taxon>
        <taxon>Macrostomida</taxon>
        <taxon>Macrostomidae</taxon>
        <taxon>Macrostomum</taxon>
    </lineage>
</organism>
<dbReference type="PROSITE" id="PS50088">
    <property type="entry name" value="ANK_REPEAT"/>
    <property type="match status" value="1"/>
</dbReference>
<evidence type="ECO:0000256" key="3">
    <source>
        <dbReference type="PROSITE-ProRule" id="PRU00023"/>
    </source>
</evidence>
<proteinExistence type="predicted"/>
<dbReference type="Proteomes" id="UP000095280">
    <property type="component" value="Unplaced"/>
</dbReference>
<evidence type="ECO:0000256" key="1">
    <source>
        <dbReference type="ARBA" id="ARBA00022737"/>
    </source>
</evidence>
<keyword evidence="1" id="KW-0677">Repeat</keyword>
<dbReference type="PANTHER" id="PTHR24198">
    <property type="entry name" value="ANKYRIN REPEAT AND PROTEIN KINASE DOMAIN-CONTAINING PROTEIN"/>
    <property type="match status" value="1"/>
</dbReference>
<dbReference type="InterPro" id="IPR002110">
    <property type="entry name" value="Ankyrin_rpt"/>
</dbReference>
<dbReference type="PROSITE" id="PS50297">
    <property type="entry name" value="ANK_REP_REGION"/>
    <property type="match status" value="1"/>
</dbReference>
<dbReference type="SUPFAM" id="SSF48403">
    <property type="entry name" value="Ankyrin repeat"/>
    <property type="match status" value="1"/>
</dbReference>
<reference evidence="5" key="1">
    <citation type="submission" date="2016-11" db="UniProtKB">
        <authorList>
            <consortium name="WormBaseParasite"/>
        </authorList>
    </citation>
    <scope>IDENTIFICATION</scope>
</reference>
<name>A0A1I8I0M2_9PLAT</name>
<evidence type="ECO:0000313" key="4">
    <source>
        <dbReference type="Proteomes" id="UP000095280"/>
    </source>
</evidence>
<dbReference type="WBParaSite" id="maker-uti_cns_0009053-snap-gene-0.8-mRNA-1">
    <property type="protein sequence ID" value="maker-uti_cns_0009053-snap-gene-0.8-mRNA-1"/>
    <property type="gene ID" value="maker-uti_cns_0009053-snap-gene-0.8"/>
</dbReference>
<dbReference type="InterPro" id="IPR036770">
    <property type="entry name" value="Ankyrin_rpt-contain_sf"/>
</dbReference>
<dbReference type="AlphaFoldDB" id="A0A1I8I0M2"/>